<gene>
    <name evidence="2" type="primary">RE1_2374</name>
    <name evidence="2" type="ORF">CK203_030292</name>
</gene>
<dbReference type="AlphaFoldDB" id="A0A438IVC0"/>
<dbReference type="InterPro" id="IPR043502">
    <property type="entry name" value="DNA/RNA_pol_sf"/>
</dbReference>
<accession>A0A438IVC0</accession>
<proteinExistence type="predicted"/>
<reference evidence="2 3" key="1">
    <citation type="journal article" date="2018" name="PLoS Genet.">
        <title>Population sequencing reveals clonal diversity and ancestral inbreeding in the grapevine cultivar Chardonnay.</title>
        <authorList>
            <person name="Roach M.J."/>
            <person name="Johnson D.L."/>
            <person name="Bohlmann J."/>
            <person name="van Vuuren H.J."/>
            <person name="Jones S.J."/>
            <person name="Pretorius I.S."/>
            <person name="Schmidt S.A."/>
            <person name="Borneman A.R."/>
        </authorList>
    </citation>
    <scope>NUCLEOTIDE SEQUENCE [LARGE SCALE GENOMIC DNA]</scope>
    <source>
        <strain evidence="3">cv. Chardonnay</strain>
        <tissue evidence="2">Leaf</tissue>
    </source>
</reference>
<dbReference type="SUPFAM" id="SSF56672">
    <property type="entry name" value="DNA/RNA polymerases"/>
    <property type="match status" value="1"/>
</dbReference>
<sequence>MTQALKNPKWRRAMSEEYDALVRNGAWELVPSDSIHNIVGCKWIFRTKRHFDSSVDRHKARLVAKGFHQRPGIDYHDTFSLVVKPTTVHLVLSLAVSRGWSLRQLDVNNAFLQGHLSEDVYTSQPLGFVDLDNPTHVCKLQKAIYGLKQAPRAWYHELRKFLIALGFHNSHVDTSLFVLNTGGNLLYLLVYVDDIILTGNDDTMVHKFMQLLAHQFYLKDLGHLSYFLSVEVIPTDHGILFSQRSYIVDLLTHTKMMDAKPVHTPLPTSPITLHLGSSFKDSTEYKTIVGSLQYLLITRPDITFAVNKLSQYMHQPTTKHWILVRRLLHYLCGSSSDGIQLYHDSPLSLHAFSDSDWVGNKDDLTSTSAYVVYIGRNPISWSSKKQRTVARSSMEAEYRSVAAIAAELNWVSSLLTELGIVLPQSPVIYCDNIGATNLCSNLIFHSRMKHVAIDFHFIREQVQNGTLRVSHVSSDDQLADALTKPFPKSRFLSLKSKIGLVT</sequence>
<dbReference type="InterPro" id="IPR013103">
    <property type="entry name" value="RVT_2"/>
</dbReference>
<dbReference type="Proteomes" id="UP000288805">
    <property type="component" value="Unassembled WGS sequence"/>
</dbReference>
<evidence type="ECO:0000313" key="2">
    <source>
        <dbReference type="EMBL" id="RVX00693.1"/>
    </source>
</evidence>
<evidence type="ECO:0000313" key="3">
    <source>
        <dbReference type="Proteomes" id="UP000288805"/>
    </source>
</evidence>
<dbReference type="CDD" id="cd09272">
    <property type="entry name" value="RNase_HI_RT_Ty1"/>
    <property type="match status" value="1"/>
</dbReference>
<comment type="caution">
    <text evidence="2">The sequence shown here is derived from an EMBL/GenBank/DDBJ whole genome shotgun (WGS) entry which is preliminary data.</text>
</comment>
<evidence type="ECO:0000259" key="1">
    <source>
        <dbReference type="Pfam" id="PF07727"/>
    </source>
</evidence>
<organism evidence="2 3">
    <name type="scientific">Vitis vinifera</name>
    <name type="common">Grape</name>
    <dbReference type="NCBI Taxonomy" id="29760"/>
    <lineage>
        <taxon>Eukaryota</taxon>
        <taxon>Viridiplantae</taxon>
        <taxon>Streptophyta</taxon>
        <taxon>Embryophyta</taxon>
        <taxon>Tracheophyta</taxon>
        <taxon>Spermatophyta</taxon>
        <taxon>Magnoliopsida</taxon>
        <taxon>eudicotyledons</taxon>
        <taxon>Gunneridae</taxon>
        <taxon>Pentapetalae</taxon>
        <taxon>rosids</taxon>
        <taxon>Vitales</taxon>
        <taxon>Vitaceae</taxon>
        <taxon>Viteae</taxon>
        <taxon>Vitis</taxon>
    </lineage>
</organism>
<dbReference type="EMBL" id="QGNW01000080">
    <property type="protein sequence ID" value="RVX00693.1"/>
    <property type="molecule type" value="Genomic_DNA"/>
</dbReference>
<dbReference type="PANTHER" id="PTHR11439">
    <property type="entry name" value="GAG-POL-RELATED RETROTRANSPOSON"/>
    <property type="match status" value="1"/>
</dbReference>
<feature type="domain" description="Reverse transcriptase Ty1/copia-type" evidence="1">
    <location>
        <begin position="25"/>
        <end position="266"/>
    </location>
</feature>
<name>A0A438IVC0_VITVI</name>
<protein>
    <submittedName>
        <fullName evidence="2">Retrovirus-related Pol polyprotein from transposon RE1</fullName>
    </submittedName>
</protein>
<dbReference type="Pfam" id="PF07727">
    <property type="entry name" value="RVT_2"/>
    <property type="match status" value="1"/>
</dbReference>
<dbReference type="PANTHER" id="PTHR11439:SF489">
    <property type="entry name" value="RNA-DIRECTED DNA POLYMERASE"/>
    <property type="match status" value="1"/>
</dbReference>